<reference evidence="2 3" key="1">
    <citation type="submission" date="2015-09" db="EMBL/GenBank/DDBJ databases">
        <title>Draft genome sequence of Kouleothrix aurantiaca JCM 19913.</title>
        <authorList>
            <person name="Hemp J."/>
        </authorList>
    </citation>
    <scope>NUCLEOTIDE SEQUENCE [LARGE SCALE GENOMIC DNA]</scope>
    <source>
        <strain evidence="2 3">COM-B</strain>
    </source>
</reference>
<comment type="caution">
    <text evidence="2">The sequence shown here is derived from an EMBL/GenBank/DDBJ whole genome shotgun (WGS) entry which is preliminary data.</text>
</comment>
<name>A0A0N8PR73_9CHLR</name>
<sequence length="77" mass="8391">MICCHTHRHSIFCILPPHILRQIAVHGSADERRAAVDTLATDQTFRAMRTEIGAAGSTSRTAPATLAEEGEPHRTIS</sequence>
<keyword evidence="3" id="KW-1185">Reference proteome</keyword>
<dbReference type="Gene3D" id="3.10.170.10">
    <property type="match status" value="1"/>
</dbReference>
<accession>A0A0N8PR73</accession>
<dbReference type="EMBL" id="LJCR01002180">
    <property type="protein sequence ID" value="KPV49125.1"/>
    <property type="molecule type" value="Genomic_DNA"/>
</dbReference>
<feature type="non-terminal residue" evidence="2">
    <location>
        <position position="77"/>
    </location>
</feature>
<dbReference type="Proteomes" id="UP000050509">
    <property type="component" value="Unassembled WGS sequence"/>
</dbReference>
<evidence type="ECO:0000313" key="2">
    <source>
        <dbReference type="EMBL" id="KPV49125.1"/>
    </source>
</evidence>
<organism evidence="2 3">
    <name type="scientific">Kouleothrix aurantiaca</name>
    <dbReference type="NCBI Taxonomy" id="186479"/>
    <lineage>
        <taxon>Bacteria</taxon>
        <taxon>Bacillati</taxon>
        <taxon>Chloroflexota</taxon>
        <taxon>Chloroflexia</taxon>
        <taxon>Chloroflexales</taxon>
        <taxon>Roseiflexineae</taxon>
        <taxon>Roseiflexaceae</taxon>
        <taxon>Kouleothrix</taxon>
    </lineage>
</organism>
<dbReference type="PATRIC" id="fig|186479.3.peg.4174"/>
<evidence type="ECO:0000313" key="3">
    <source>
        <dbReference type="Proteomes" id="UP000050509"/>
    </source>
</evidence>
<feature type="region of interest" description="Disordered" evidence="1">
    <location>
        <begin position="53"/>
        <end position="77"/>
    </location>
</feature>
<proteinExistence type="predicted"/>
<protein>
    <submittedName>
        <fullName evidence="2">Uncharacterized protein</fullName>
    </submittedName>
</protein>
<evidence type="ECO:0000256" key="1">
    <source>
        <dbReference type="SAM" id="MobiDB-lite"/>
    </source>
</evidence>
<dbReference type="AlphaFoldDB" id="A0A0N8PR73"/>
<gene>
    <name evidence="2" type="ORF">SE17_34375</name>
</gene>